<dbReference type="InterPro" id="IPR050071">
    <property type="entry name" value="Dehydroquinate_synthase"/>
</dbReference>
<dbReference type="InterPro" id="IPR030963">
    <property type="entry name" value="DHQ_synth_fam"/>
</dbReference>
<reference evidence="11" key="1">
    <citation type="submission" date="2021-03" db="EMBL/GenBank/DDBJ databases">
        <title>Proteiniclasticum marinus sp. nov., isolated from tidal flat sediment.</title>
        <authorList>
            <person name="Namirimu T."/>
            <person name="Yang J.-A."/>
            <person name="Yang S.-H."/>
            <person name="Kim Y.-J."/>
            <person name="Kwon K.K."/>
        </authorList>
    </citation>
    <scope>NUCLEOTIDE SEQUENCE</scope>
    <source>
        <strain evidence="11">SCR006</strain>
    </source>
</reference>
<feature type="domain" description="3-dehydroquinate synthase C-terminal" evidence="10">
    <location>
        <begin position="165"/>
        <end position="303"/>
    </location>
</feature>
<keyword evidence="4" id="KW-0479">Metal-binding</keyword>
<proteinExistence type="predicted"/>
<dbReference type="InterPro" id="IPR056179">
    <property type="entry name" value="DHQS_C"/>
</dbReference>
<dbReference type="Pfam" id="PF01761">
    <property type="entry name" value="DHQ_synthase"/>
    <property type="match status" value="1"/>
</dbReference>
<dbReference type="PIRSF" id="PIRSF001455">
    <property type="entry name" value="DHQ_synth"/>
    <property type="match status" value="1"/>
</dbReference>
<evidence type="ECO:0000256" key="5">
    <source>
        <dbReference type="ARBA" id="ARBA00023027"/>
    </source>
</evidence>
<organism evidence="11 12">
    <name type="scientific">Proteiniclasticum aestuarii</name>
    <dbReference type="NCBI Taxonomy" id="2817862"/>
    <lineage>
        <taxon>Bacteria</taxon>
        <taxon>Bacillati</taxon>
        <taxon>Bacillota</taxon>
        <taxon>Clostridia</taxon>
        <taxon>Eubacteriales</taxon>
        <taxon>Clostridiaceae</taxon>
        <taxon>Proteiniclasticum</taxon>
    </lineage>
</organism>
<dbReference type="RefSeq" id="WP_207598259.1">
    <property type="nucleotide sequence ID" value="NZ_JAFNJU010000001.1"/>
</dbReference>
<dbReference type="Pfam" id="PF24621">
    <property type="entry name" value="DHQS_C"/>
    <property type="match status" value="1"/>
</dbReference>
<keyword evidence="5" id="KW-0520">NAD</keyword>
<dbReference type="EMBL" id="JAFNJU010000001">
    <property type="protein sequence ID" value="MBO1263754.1"/>
    <property type="molecule type" value="Genomic_DNA"/>
</dbReference>
<evidence type="ECO:0000313" key="12">
    <source>
        <dbReference type="Proteomes" id="UP000664218"/>
    </source>
</evidence>
<sequence>MEEKLFFNEKIEFTDGLDRTFVKLPEDALFVVDRKLLQVTEELKIFLEGKTVYLFEASEKNKNLLEVENIYDFLLEHHVSQTLVAIGGGVTGDLAGYVAATFKRGIPFNMVPTTLLSMCDSSVGGKCGVNFRGIKNYIGAFRKPEKIIICLDFLKTLEERELKSGLGEILKYGLIGDQQMLKDLSATERDLFHLPMKEYILSGLCIKSELVQADYEDKGKRNALNFGHNVGHAIESVLEGTLTHGEAVALGILAEIYLSTMKLGLDPQADQVVRKIMDKYDLKRTISAEAEKLLEAIKKDKKNDENMRFTLLREIGEPEIKVVVQEEEILEALTVILE</sequence>
<name>A0A939H430_9CLOT</name>
<evidence type="ECO:0000256" key="6">
    <source>
        <dbReference type="ARBA" id="ARBA00023141"/>
    </source>
</evidence>
<evidence type="ECO:0000256" key="7">
    <source>
        <dbReference type="ARBA" id="ARBA00023239"/>
    </source>
</evidence>
<protein>
    <submittedName>
        <fullName evidence="11">3-dehydroquinate synthase</fullName>
    </submittedName>
</protein>
<keyword evidence="6" id="KW-0057">Aromatic amino acid biosynthesis</keyword>
<dbReference type="Proteomes" id="UP000664218">
    <property type="component" value="Unassembled WGS sequence"/>
</dbReference>
<dbReference type="Gene3D" id="1.20.1090.10">
    <property type="entry name" value="Dehydroquinate synthase-like - alpha domain"/>
    <property type="match status" value="1"/>
</dbReference>
<dbReference type="PANTHER" id="PTHR43622:SF7">
    <property type="entry name" value="3-DEHYDROQUINATE SYNTHASE, CHLOROPLASTIC"/>
    <property type="match status" value="1"/>
</dbReference>
<dbReference type="AlphaFoldDB" id="A0A939H430"/>
<keyword evidence="12" id="KW-1185">Reference proteome</keyword>
<keyword evidence="8" id="KW-0170">Cobalt</keyword>
<evidence type="ECO:0000256" key="8">
    <source>
        <dbReference type="ARBA" id="ARBA00023285"/>
    </source>
</evidence>
<evidence type="ECO:0000256" key="3">
    <source>
        <dbReference type="ARBA" id="ARBA00022605"/>
    </source>
</evidence>
<evidence type="ECO:0000313" key="11">
    <source>
        <dbReference type="EMBL" id="MBO1263754.1"/>
    </source>
</evidence>
<comment type="cofactor">
    <cofactor evidence="1">
        <name>NAD(+)</name>
        <dbReference type="ChEBI" id="CHEBI:57540"/>
    </cofactor>
</comment>
<dbReference type="GO" id="GO:0009073">
    <property type="term" value="P:aromatic amino acid family biosynthetic process"/>
    <property type="evidence" value="ECO:0007669"/>
    <property type="project" value="UniProtKB-KW"/>
</dbReference>
<keyword evidence="7" id="KW-0456">Lyase</keyword>
<comment type="caution">
    <text evidence="11">The sequence shown here is derived from an EMBL/GenBank/DDBJ whole genome shotgun (WGS) entry which is preliminary data.</text>
</comment>
<dbReference type="GO" id="GO:0046872">
    <property type="term" value="F:metal ion binding"/>
    <property type="evidence" value="ECO:0007669"/>
    <property type="project" value="UniProtKB-KW"/>
</dbReference>
<comment type="cofactor">
    <cofactor evidence="2">
        <name>Co(2+)</name>
        <dbReference type="ChEBI" id="CHEBI:48828"/>
    </cofactor>
</comment>
<dbReference type="GO" id="GO:0003856">
    <property type="term" value="F:3-dehydroquinate synthase activity"/>
    <property type="evidence" value="ECO:0007669"/>
    <property type="project" value="TreeGrafter"/>
</dbReference>
<evidence type="ECO:0000256" key="1">
    <source>
        <dbReference type="ARBA" id="ARBA00001911"/>
    </source>
</evidence>
<feature type="domain" description="3-dehydroquinate synthase N-terminal" evidence="9">
    <location>
        <begin position="55"/>
        <end position="163"/>
    </location>
</feature>
<evidence type="ECO:0000259" key="9">
    <source>
        <dbReference type="Pfam" id="PF01761"/>
    </source>
</evidence>
<dbReference type="PANTHER" id="PTHR43622">
    <property type="entry name" value="3-DEHYDROQUINATE SYNTHASE"/>
    <property type="match status" value="1"/>
</dbReference>
<evidence type="ECO:0000259" key="10">
    <source>
        <dbReference type="Pfam" id="PF24621"/>
    </source>
</evidence>
<accession>A0A939H430</accession>
<dbReference type="GO" id="GO:0008652">
    <property type="term" value="P:amino acid biosynthetic process"/>
    <property type="evidence" value="ECO:0007669"/>
    <property type="project" value="UniProtKB-KW"/>
</dbReference>
<dbReference type="SUPFAM" id="SSF56796">
    <property type="entry name" value="Dehydroquinate synthase-like"/>
    <property type="match status" value="1"/>
</dbReference>
<dbReference type="InterPro" id="IPR030960">
    <property type="entry name" value="DHQS/DOIS_N"/>
</dbReference>
<dbReference type="Gene3D" id="3.40.50.1970">
    <property type="match status" value="1"/>
</dbReference>
<evidence type="ECO:0000256" key="2">
    <source>
        <dbReference type="ARBA" id="ARBA00001941"/>
    </source>
</evidence>
<evidence type="ECO:0000256" key="4">
    <source>
        <dbReference type="ARBA" id="ARBA00022723"/>
    </source>
</evidence>
<dbReference type="CDD" id="cd08195">
    <property type="entry name" value="DHQS"/>
    <property type="match status" value="1"/>
</dbReference>
<gene>
    <name evidence="11" type="ORF">J3A84_01685</name>
</gene>
<keyword evidence="3" id="KW-0028">Amino-acid biosynthesis</keyword>